<dbReference type="EMBL" id="OCTN01000012">
    <property type="protein sequence ID" value="SOH95509.1"/>
    <property type="molecule type" value="Genomic_DNA"/>
</dbReference>
<organism evidence="3 4">
    <name type="scientific">Pontivivens marinum</name>
    <dbReference type="NCBI Taxonomy" id="1690039"/>
    <lineage>
        <taxon>Bacteria</taxon>
        <taxon>Pseudomonadati</taxon>
        <taxon>Pseudomonadota</taxon>
        <taxon>Alphaproteobacteria</taxon>
        <taxon>Rhodobacterales</taxon>
        <taxon>Paracoccaceae</taxon>
        <taxon>Pontivivens</taxon>
    </lineage>
</organism>
<accession>A0A2C9CYH5</accession>
<keyword evidence="4" id="KW-1185">Reference proteome</keyword>
<feature type="domain" description="Lysozyme inhibitor LprI-like N-terminal" evidence="2">
    <location>
        <begin position="193"/>
        <end position="263"/>
    </location>
</feature>
<evidence type="ECO:0000259" key="2">
    <source>
        <dbReference type="Pfam" id="PF07007"/>
    </source>
</evidence>
<evidence type="ECO:0000256" key="1">
    <source>
        <dbReference type="SAM" id="SignalP"/>
    </source>
</evidence>
<dbReference type="OrthoDB" id="7871092at2"/>
<name>A0A2C9CYH5_9RHOB</name>
<proteinExistence type="predicted"/>
<evidence type="ECO:0000313" key="4">
    <source>
        <dbReference type="Proteomes" id="UP000220034"/>
    </source>
</evidence>
<gene>
    <name evidence="3" type="ORF">SAMN06273572_1122</name>
</gene>
<feature type="signal peptide" evidence="1">
    <location>
        <begin position="1"/>
        <end position="23"/>
    </location>
</feature>
<keyword evidence="1" id="KW-0732">Signal</keyword>
<dbReference type="RefSeq" id="WP_097932063.1">
    <property type="nucleotide sequence ID" value="NZ_OCTN01000012.1"/>
</dbReference>
<dbReference type="InterPro" id="IPR009739">
    <property type="entry name" value="LprI-like_N"/>
</dbReference>
<dbReference type="Pfam" id="PF07007">
    <property type="entry name" value="LprI"/>
    <property type="match status" value="1"/>
</dbReference>
<evidence type="ECO:0000313" key="3">
    <source>
        <dbReference type="EMBL" id="SOH95509.1"/>
    </source>
</evidence>
<dbReference type="AlphaFoldDB" id="A0A2C9CYH5"/>
<sequence>MRPVIISLLVKTVYLCCFPVSLAADSHSDESEVLFQCSLNNAANTVSVILFSDNVQYFYSNAEGRVELSIKSPLSDVDYTPFAWDSPDVAERITFHNGETSYEVFHIMNRSGINFTDGSNGGVVVIAPSGQRTEILCDENSIMPVNVFHGIGRMASLRSEDYDAFQQCLSSELSATACLNVEASSCSLDIYDQTECLTVEYDRWRAVLAEKLSAATELDHAQHLWEASRDADCGLSAWVVYNPFEEDVGMLSCLSDYTARRVDFVNNYIVGIEFDG</sequence>
<dbReference type="Gene3D" id="1.20.1270.180">
    <property type="match status" value="1"/>
</dbReference>
<protein>
    <submittedName>
        <fullName evidence="3">Uncharacterized conserved protein YecT, DUF1311 family</fullName>
    </submittedName>
</protein>
<feature type="chain" id="PRO_5012519277" evidence="1">
    <location>
        <begin position="24"/>
        <end position="276"/>
    </location>
</feature>
<reference evidence="4" key="1">
    <citation type="submission" date="2017-09" db="EMBL/GenBank/DDBJ databases">
        <authorList>
            <person name="Varghese N."/>
            <person name="Submissions S."/>
        </authorList>
    </citation>
    <scope>NUCLEOTIDE SEQUENCE [LARGE SCALE GENOMIC DNA]</scope>
    <source>
        <strain evidence="4">C7</strain>
    </source>
</reference>
<dbReference type="Proteomes" id="UP000220034">
    <property type="component" value="Unassembled WGS sequence"/>
</dbReference>